<sequence>MPRPPSKTTDLNVARSALKRGLKTAVNLLEDGDPQVRLRAVHATAQAASALIKLAELGDLEARLETLERALSQYRGAA</sequence>
<dbReference type="RefSeq" id="WP_187388578.1">
    <property type="nucleotide sequence ID" value="NZ_CP021130.1"/>
</dbReference>
<dbReference type="EMBL" id="CP021130">
    <property type="protein sequence ID" value="AWR85671.1"/>
    <property type="molecule type" value="Genomic_DNA"/>
</dbReference>
<proteinExistence type="predicted"/>
<dbReference type="Proteomes" id="UP000263013">
    <property type="component" value="Chromosome"/>
</dbReference>
<evidence type="ECO:0000313" key="2">
    <source>
        <dbReference type="Proteomes" id="UP000263013"/>
    </source>
</evidence>
<protein>
    <recommendedName>
        <fullName evidence="3">HEAT repeat domain-containing protein</fullName>
    </recommendedName>
</protein>
<organism evidence="1 2">
    <name type="scientific">Meiothermus taiwanensis WR-220</name>
    <dbReference type="NCBI Taxonomy" id="1339250"/>
    <lineage>
        <taxon>Bacteria</taxon>
        <taxon>Thermotogati</taxon>
        <taxon>Deinococcota</taxon>
        <taxon>Deinococci</taxon>
        <taxon>Thermales</taxon>
        <taxon>Thermaceae</taxon>
        <taxon>Meiothermus</taxon>
    </lineage>
</organism>
<reference evidence="1 2" key="1">
    <citation type="submission" date="2017-05" db="EMBL/GenBank/DDBJ databases">
        <title>Complete genome sequence of Meiothermus taiwanensis WR-220.</title>
        <authorList>
            <person name="Wu W.-L."/>
            <person name="Lo W.-S."/>
            <person name="Kuo C.-H."/>
            <person name="Wu S.-H."/>
        </authorList>
    </citation>
    <scope>NUCLEOTIDE SEQUENCE [LARGE SCALE GENOMIC DNA]</scope>
    <source>
        <strain evidence="1 2">WR-220</strain>
    </source>
</reference>
<evidence type="ECO:0008006" key="3">
    <source>
        <dbReference type="Google" id="ProtNLM"/>
    </source>
</evidence>
<evidence type="ECO:0000313" key="1">
    <source>
        <dbReference type="EMBL" id="AWR85671.1"/>
    </source>
</evidence>
<keyword evidence="2" id="KW-1185">Reference proteome</keyword>
<gene>
    <name evidence="1" type="ORF">Mtai_v1c04230</name>
</gene>
<accession>A0ABM6WF44</accession>
<name>A0ABM6WF44_9DEIN</name>